<dbReference type="EMBL" id="PYMJ01000022">
    <property type="protein sequence ID" value="PSU46377.1"/>
    <property type="molecule type" value="Genomic_DNA"/>
</dbReference>
<organism evidence="4 5">
    <name type="scientific">Photobacterium frigidiphilum</name>
    <dbReference type="NCBI Taxonomy" id="264736"/>
    <lineage>
        <taxon>Bacteria</taxon>
        <taxon>Pseudomonadati</taxon>
        <taxon>Pseudomonadota</taxon>
        <taxon>Gammaproteobacteria</taxon>
        <taxon>Vibrionales</taxon>
        <taxon>Vibrionaceae</taxon>
        <taxon>Photobacterium</taxon>
    </lineage>
</organism>
<dbReference type="OrthoDB" id="6400270at2"/>
<keyword evidence="1 2" id="KW-0732">Signal</keyword>
<dbReference type="AlphaFoldDB" id="A0A2T3JC06"/>
<dbReference type="SUPFAM" id="SSF56925">
    <property type="entry name" value="OMPA-like"/>
    <property type="match status" value="1"/>
</dbReference>
<name>A0A2T3JC06_9GAMM</name>
<protein>
    <recommendedName>
        <fullName evidence="3">Outer membrane protein beta-barrel domain-containing protein</fullName>
    </recommendedName>
</protein>
<evidence type="ECO:0000259" key="3">
    <source>
        <dbReference type="Pfam" id="PF13505"/>
    </source>
</evidence>
<evidence type="ECO:0000313" key="4">
    <source>
        <dbReference type="EMBL" id="PSU46377.1"/>
    </source>
</evidence>
<keyword evidence="5" id="KW-1185">Reference proteome</keyword>
<feature type="chain" id="PRO_5015544044" description="Outer membrane protein beta-barrel domain-containing protein" evidence="2">
    <location>
        <begin position="21"/>
        <end position="220"/>
    </location>
</feature>
<dbReference type="InterPro" id="IPR027385">
    <property type="entry name" value="Beta-barrel_OMP"/>
</dbReference>
<feature type="signal peptide" evidence="2">
    <location>
        <begin position="1"/>
        <end position="20"/>
    </location>
</feature>
<accession>A0A2T3JC06</accession>
<sequence length="220" mass="25083">MTMKRLLLAAIALTSLTANATQSYSFLSGGYQFTRVAENGMGQYFADKYNNSDDSKYLHGLYFRGSWNFYDHFFAEYRTGATTRSSSTLGQDYLALGYYIPLATNTSVYASMGYSGYRAERDINTGCGLLDNNKECKKRSFSQDGSGLSAELGLRFKPLSWLQMEPSYRYADFGNKGQHELRLTNLIEFTQHSALELNAGYRHWDNLDETNYQVGYRYSF</sequence>
<evidence type="ECO:0000256" key="1">
    <source>
        <dbReference type="ARBA" id="ARBA00022729"/>
    </source>
</evidence>
<gene>
    <name evidence="4" type="ORF">C9J12_19035</name>
</gene>
<dbReference type="InterPro" id="IPR011250">
    <property type="entry name" value="OMP/PagP_B-barrel"/>
</dbReference>
<reference evidence="4 5" key="1">
    <citation type="submission" date="2018-01" db="EMBL/GenBank/DDBJ databases">
        <title>Whole genome sequencing of Histamine producing bacteria.</title>
        <authorList>
            <person name="Butler K."/>
        </authorList>
    </citation>
    <scope>NUCLEOTIDE SEQUENCE [LARGE SCALE GENOMIC DNA]</scope>
    <source>
        <strain evidence="4 5">JCM 12947</strain>
    </source>
</reference>
<evidence type="ECO:0000256" key="2">
    <source>
        <dbReference type="SAM" id="SignalP"/>
    </source>
</evidence>
<dbReference type="Pfam" id="PF13505">
    <property type="entry name" value="OMP_b-brl"/>
    <property type="match status" value="1"/>
</dbReference>
<evidence type="ECO:0000313" key="5">
    <source>
        <dbReference type="Proteomes" id="UP000240987"/>
    </source>
</evidence>
<feature type="domain" description="Outer membrane protein beta-barrel" evidence="3">
    <location>
        <begin position="9"/>
        <end position="220"/>
    </location>
</feature>
<comment type="caution">
    <text evidence="4">The sequence shown here is derived from an EMBL/GenBank/DDBJ whole genome shotgun (WGS) entry which is preliminary data.</text>
</comment>
<proteinExistence type="predicted"/>
<dbReference type="Proteomes" id="UP000240987">
    <property type="component" value="Unassembled WGS sequence"/>
</dbReference>